<dbReference type="InterPro" id="IPR005656">
    <property type="entry name" value="MmgE_PrpD"/>
</dbReference>
<keyword evidence="5" id="KW-1185">Reference proteome</keyword>
<evidence type="ECO:0000313" key="4">
    <source>
        <dbReference type="EMBL" id="GGM56093.1"/>
    </source>
</evidence>
<dbReference type="SUPFAM" id="SSF103378">
    <property type="entry name" value="2-methylcitrate dehydratase PrpD"/>
    <property type="match status" value="1"/>
</dbReference>
<dbReference type="InterPro" id="IPR045336">
    <property type="entry name" value="MmgE_PrpD_N"/>
</dbReference>
<dbReference type="InterPro" id="IPR042183">
    <property type="entry name" value="MmgE/PrpD_sf_1"/>
</dbReference>
<name>A0A917U6A8_9ACTN</name>
<gene>
    <name evidence="4" type="ORF">GCM10011608_46190</name>
</gene>
<dbReference type="Pfam" id="PF19305">
    <property type="entry name" value="MmgE_PrpD_C"/>
    <property type="match status" value="1"/>
</dbReference>
<proteinExistence type="inferred from homology"/>
<comment type="similarity">
    <text evidence="1">Belongs to the PrpD family.</text>
</comment>
<dbReference type="PANTHER" id="PTHR16943:SF8">
    <property type="entry name" value="2-METHYLCITRATE DEHYDRATASE"/>
    <property type="match status" value="1"/>
</dbReference>
<accession>A0A917U6A8</accession>
<evidence type="ECO:0000256" key="1">
    <source>
        <dbReference type="ARBA" id="ARBA00006174"/>
    </source>
</evidence>
<dbReference type="GO" id="GO:0016829">
    <property type="term" value="F:lyase activity"/>
    <property type="evidence" value="ECO:0007669"/>
    <property type="project" value="InterPro"/>
</dbReference>
<dbReference type="AlphaFoldDB" id="A0A917U6A8"/>
<reference evidence="4" key="1">
    <citation type="journal article" date="2014" name="Int. J. Syst. Evol. Microbiol.">
        <title>Complete genome sequence of Corynebacterium casei LMG S-19264T (=DSM 44701T), isolated from a smear-ripened cheese.</title>
        <authorList>
            <consortium name="US DOE Joint Genome Institute (JGI-PGF)"/>
            <person name="Walter F."/>
            <person name="Albersmeier A."/>
            <person name="Kalinowski J."/>
            <person name="Ruckert C."/>
        </authorList>
    </citation>
    <scope>NUCLEOTIDE SEQUENCE</scope>
    <source>
        <strain evidence="4">CGMCC 4.7312</strain>
    </source>
</reference>
<dbReference type="Proteomes" id="UP000608890">
    <property type="component" value="Unassembled WGS sequence"/>
</dbReference>
<dbReference type="InterPro" id="IPR042188">
    <property type="entry name" value="MmgE/PrpD_sf_2"/>
</dbReference>
<evidence type="ECO:0000259" key="3">
    <source>
        <dbReference type="Pfam" id="PF19305"/>
    </source>
</evidence>
<dbReference type="InterPro" id="IPR045337">
    <property type="entry name" value="MmgE_PrpD_C"/>
</dbReference>
<reference evidence="4" key="2">
    <citation type="submission" date="2020-09" db="EMBL/GenBank/DDBJ databases">
        <authorList>
            <person name="Sun Q."/>
            <person name="Zhou Y."/>
        </authorList>
    </citation>
    <scope>NUCLEOTIDE SEQUENCE</scope>
    <source>
        <strain evidence="4">CGMCC 4.7312</strain>
    </source>
</reference>
<comment type="caution">
    <text evidence="4">The sequence shown here is derived from an EMBL/GenBank/DDBJ whole genome shotgun (WGS) entry which is preliminary data.</text>
</comment>
<feature type="domain" description="MmgE/PrpD N-terminal" evidence="2">
    <location>
        <begin position="8"/>
        <end position="253"/>
    </location>
</feature>
<protein>
    <submittedName>
        <fullName evidence="4">2-methylcitrate dehydratase</fullName>
    </submittedName>
</protein>
<dbReference type="RefSeq" id="WP_189047745.1">
    <property type="nucleotide sequence ID" value="NZ_BMNB01000025.1"/>
</dbReference>
<dbReference type="InterPro" id="IPR036148">
    <property type="entry name" value="MmgE/PrpD_sf"/>
</dbReference>
<sequence length="467" mass="50512">MTEALIDRIVRHVLDTPFEAFSDSDLLAAKKRLIDSIGCALSGVGVAGNDAMLDLVRSWAGAPEAAVLGRPDRLPLPYAAMITSLQSRSFDFEVTGPEPEGVNEGKMVGHVSSTTEPVALAVGEYTRASGREVLAAVILGGDVAARVSVANTFSFDTNFEVCGTSNAFGATAVAGRLMGLDHDQLRNAYGILLNLMAGSFQGIWDGVHSFKLPGASAAYNGILACQLSLRGFGGVKDALESRRGYFAMYAQEPAPQNMVADLGTVFYVHGQHKLHPSCYGNHNPIECVLKIRSEHEFDAAAVKAVELDVPPNRVDHFLNQVPTARDEQPKFLFTIPYGIANAIVRGRPELEHYVEPAIYDPQVLDLARRVTLLPNLPLGNNQHSRLRIVLEDGRILEAERSAPLGWLRNPTPLELIVDKFWRNVRFSGTVSEEQAAHGLDLVRSLENVSDVSVLVAALSLPSVTVDA</sequence>
<dbReference type="EMBL" id="BMNB01000025">
    <property type="protein sequence ID" value="GGM56093.1"/>
    <property type="molecule type" value="Genomic_DNA"/>
</dbReference>
<evidence type="ECO:0000313" key="5">
    <source>
        <dbReference type="Proteomes" id="UP000608890"/>
    </source>
</evidence>
<organism evidence="4 5">
    <name type="scientific">Micromonospora sonchi</name>
    <dbReference type="NCBI Taxonomy" id="1763543"/>
    <lineage>
        <taxon>Bacteria</taxon>
        <taxon>Bacillati</taxon>
        <taxon>Actinomycetota</taxon>
        <taxon>Actinomycetes</taxon>
        <taxon>Micromonosporales</taxon>
        <taxon>Micromonosporaceae</taxon>
        <taxon>Micromonospora</taxon>
    </lineage>
</organism>
<dbReference type="Pfam" id="PF03972">
    <property type="entry name" value="MmgE_PrpD_N"/>
    <property type="match status" value="1"/>
</dbReference>
<dbReference type="PANTHER" id="PTHR16943">
    <property type="entry name" value="2-METHYLCITRATE DEHYDRATASE-RELATED"/>
    <property type="match status" value="1"/>
</dbReference>
<evidence type="ECO:0000259" key="2">
    <source>
        <dbReference type="Pfam" id="PF03972"/>
    </source>
</evidence>
<dbReference type="Gene3D" id="1.10.4100.10">
    <property type="entry name" value="2-methylcitrate dehydratase PrpD"/>
    <property type="match status" value="1"/>
</dbReference>
<feature type="domain" description="MmgE/PrpD C-terminal" evidence="3">
    <location>
        <begin position="275"/>
        <end position="436"/>
    </location>
</feature>
<dbReference type="Gene3D" id="3.30.1330.120">
    <property type="entry name" value="2-methylcitrate dehydratase PrpD"/>
    <property type="match status" value="1"/>
</dbReference>